<dbReference type="InterPro" id="IPR036595">
    <property type="entry name" value="A-macroglobulin_rcpt-bd_sf"/>
</dbReference>
<evidence type="ECO:0000259" key="7">
    <source>
        <dbReference type="SMART" id="SM01360"/>
    </source>
</evidence>
<feature type="non-terminal residue" evidence="9">
    <location>
        <position position="970"/>
    </location>
</feature>
<sequence>LKGFFFIPLNFNLIYGPAPRLVVYVIFPNGKIIADSAIFSVSMCFRNKVELGFSAPETLPDSEVGLQLLAAPGSTCAVWAVEQSVLSLKPGKELSSPLVYGLFPSVYDSRYPHQVSEDDHSCGFPNSDEPDVFTAFRVKMVDLVGEDKLLVHQFFFFLQKMGLKIMSNTNIRKPKVCPTTPSTTMLQETATFTTRSMLMFAQPHKVYNTKHLMTSTHQHTMFSPISSAEEKVHKHSPKTWIWDLYSVGPGGSKNVTVTVPNTITEWKAGMFCTGRKGFGIAPITSLLVFKPFLVELAVPSSVIQGETFILKATVFNHLQRCMKIQVTLEEFAELQLKPCEDCVYSSCLCANEAKTFQWTVTAEQLGLMNITLRTEAVATEELCGKEIPFVPNQGQKDVITKALLVRPEGVLVEKAHSSILCPKTGNPAQESVSLVLPVNVVEGSVQATISVTGDLMGTALQNLDHLVQMPHGCGEQNMVLFAPVVYVLQYLEKTRQLTPEIKERATGFLRNGNTNVLSCFPGYQIQLQYQHPDGSYSEFGTKDEYGNTWLTAFVVKCFVQAKPYIFLDNRTIQAALTWLESHQLLNGCFKNVGQLFHTAMKGGVDGEVPLAAYITAAYLEAGETPESTVVHKALGCITSSLPEAASTYTQALLAYTFALAKDSQRTQELLDILDQKAIRADGQIHWSQTSSKPRPRTSLWSQPLSVDVELTAYVLLAVLSKPNITESDLTTASGIVAWLTRQQNAYGGFASTQDTVVALQALAKYAALTYSVKGVAEVRVRSQRGFGRKFQVSYQNRLLVQEAALPEVPGMFSVQAHGSCCVFTRMVLRYNTPSPQVSSSFTLQVKTEPVNCTEDDTHSVTVYVNVRYTGKRSTSNMVIVEVSLLSGFVLAPGSGMSVRSCSQDDGVVRTEKTQGGVAIYLDKLSHKSETYVLRLEQQIGVTNLKPGHVRVYDYYHPEEQAMADYNVLCI</sequence>
<comment type="similarity">
    <text evidence="1">Belongs to the protease inhibitor I39 (alpha-2-macroglobulin) family.</text>
</comment>
<dbReference type="GO" id="GO:0004867">
    <property type="term" value="F:serine-type endopeptidase inhibitor activity"/>
    <property type="evidence" value="ECO:0007669"/>
    <property type="project" value="UniProtKB-KW"/>
</dbReference>
<dbReference type="FunFam" id="1.50.10.20:FF:000001">
    <property type="entry name" value="CD109 isoform 1"/>
    <property type="match status" value="1"/>
</dbReference>
<name>A0A091R102_9AVES</name>
<dbReference type="InterPro" id="IPR047565">
    <property type="entry name" value="Alpha-macroglob_thiol-ester_cl"/>
</dbReference>
<evidence type="ECO:0000313" key="9">
    <source>
        <dbReference type="EMBL" id="KFQ32829.1"/>
    </source>
</evidence>
<dbReference type="Pfam" id="PF07678">
    <property type="entry name" value="TED_complement"/>
    <property type="match status" value="1"/>
</dbReference>
<evidence type="ECO:0000256" key="5">
    <source>
        <dbReference type="ARBA" id="ARBA00023157"/>
    </source>
</evidence>
<dbReference type="InterPro" id="IPR050473">
    <property type="entry name" value="A2M/Complement_sys"/>
</dbReference>
<keyword evidence="4" id="KW-0722">Serine protease inhibitor</keyword>
<feature type="domain" description="Alpha-2-macroglobulin" evidence="7">
    <location>
        <begin position="239"/>
        <end position="328"/>
    </location>
</feature>
<dbReference type="InterPro" id="IPR013783">
    <property type="entry name" value="Ig-like_fold"/>
</dbReference>
<dbReference type="Gene3D" id="2.60.40.690">
    <property type="entry name" value="Alpha-macroglobulin, receptor-binding domain"/>
    <property type="match status" value="1"/>
</dbReference>
<evidence type="ECO:0000256" key="4">
    <source>
        <dbReference type="ARBA" id="ARBA00022900"/>
    </source>
</evidence>
<dbReference type="PANTHER" id="PTHR11412">
    <property type="entry name" value="MACROGLOBULIN / COMPLEMENT"/>
    <property type="match status" value="1"/>
</dbReference>
<dbReference type="GO" id="GO:0005615">
    <property type="term" value="C:extracellular space"/>
    <property type="evidence" value="ECO:0007669"/>
    <property type="project" value="InterPro"/>
</dbReference>
<dbReference type="InterPro" id="IPR001599">
    <property type="entry name" value="Macroglobln_a2"/>
</dbReference>
<dbReference type="SMART" id="SM01419">
    <property type="entry name" value="Thiol-ester_cl"/>
    <property type="match status" value="1"/>
</dbReference>
<proteinExistence type="inferred from homology"/>
<gene>
    <name evidence="9" type="ORF">N332_04582</name>
</gene>
<dbReference type="Gene3D" id="2.60.120.1540">
    <property type="match status" value="1"/>
</dbReference>
<dbReference type="PROSITE" id="PS00477">
    <property type="entry name" value="ALPHA_2_MACROGLOBULIN"/>
    <property type="match status" value="1"/>
</dbReference>
<dbReference type="Pfam" id="PF07677">
    <property type="entry name" value="A2M_recep"/>
    <property type="match status" value="1"/>
</dbReference>
<dbReference type="SMART" id="SM01361">
    <property type="entry name" value="A2M_recep"/>
    <property type="match status" value="1"/>
</dbReference>
<dbReference type="Gene3D" id="1.50.10.20">
    <property type="match status" value="1"/>
</dbReference>
<dbReference type="InterPro" id="IPR014756">
    <property type="entry name" value="Ig_E-set"/>
</dbReference>
<dbReference type="EMBL" id="KK807007">
    <property type="protein sequence ID" value="KFQ32829.1"/>
    <property type="molecule type" value="Genomic_DNA"/>
</dbReference>
<evidence type="ECO:0000313" key="10">
    <source>
        <dbReference type="Proteomes" id="UP000053369"/>
    </source>
</evidence>
<dbReference type="Gene3D" id="2.20.130.20">
    <property type="match status" value="1"/>
</dbReference>
<dbReference type="InterPro" id="IPR011625">
    <property type="entry name" value="A2M_N_BRD"/>
</dbReference>
<protein>
    <submittedName>
        <fullName evidence="9">Alpha-2-macroglobulin-like 1</fullName>
    </submittedName>
</protein>
<accession>A0A091R102</accession>
<feature type="domain" description="Alpha-macroglobulin receptor-binding" evidence="8">
    <location>
        <begin position="875"/>
        <end position="965"/>
    </location>
</feature>
<dbReference type="Gene3D" id="2.60.40.1930">
    <property type="match status" value="1"/>
</dbReference>
<evidence type="ECO:0000259" key="8">
    <source>
        <dbReference type="SMART" id="SM01361"/>
    </source>
</evidence>
<dbReference type="InterPro" id="IPR011626">
    <property type="entry name" value="Alpha-macroglobulin_TED"/>
</dbReference>
<dbReference type="SMART" id="SM01360">
    <property type="entry name" value="A2M"/>
    <property type="match status" value="1"/>
</dbReference>
<dbReference type="SUPFAM" id="SSF81296">
    <property type="entry name" value="E set domains"/>
    <property type="match status" value="1"/>
</dbReference>
<dbReference type="AlphaFoldDB" id="A0A091R102"/>
<dbReference type="InterPro" id="IPR041813">
    <property type="entry name" value="A2M_TED"/>
</dbReference>
<dbReference type="CDD" id="cd02897">
    <property type="entry name" value="A2M_2"/>
    <property type="match status" value="1"/>
</dbReference>
<dbReference type="Pfam" id="PF00207">
    <property type="entry name" value="A2M"/>
    <property type="match status" value="1"/>
</dbReference>
<dbReference type="Gene3D" id="2.60.40.10">
    <property type="entry name" value="Immunoglobulins"/>
    <property type="match status" value="1"/>
</dbReference>
<reference evidence="9 10" key="1">
    <citation type="submission" date="2014-04" db="EMBL/GenBank/DDBJ databases">
        <title>Genome evolution of avian class.</title>
        <authorList>
            <person name="Zhang G."/>
            <person name="Li C."/>
        </authorList>
    </citation>
    <scope>NUCLEOTIDE SEQUENCE [LARGE SCALE GENOMIC DNA]</scope>
    <source>
        <strain evidence="9">BGI_N332</strain>
    </source>
</reference>
<keyword evidence="2" id="KW-0646">Protease inhibitor</keyword>
<evidence type="ECO:0000256" key="3">
    <source>
        <dbReference type="ARBA" id="ARBA00022729"/>
    </source>
</evidence>
<feature type="non-terminal residue" evidence="9">
    <location>
        <position position="1"/>
    </location>
</feature>
<keyword evidence="10" id="KW-1185">Reference proteome</keyword>
<keyword evidence="3" id="KW-0732">Signal</keyword>
<dbReference type="Pfam" id="PF07703">
    <property type="entry name" value="A2M_BRD"/>
    <property type="match status" value="1"/>
</dbReference>
<dbReference type="InterPro" id="IPR008930">
    <property type="entry name" value="Terpenoid_cyclase/PrenylTrfase"/>
</dbReference>
<dbReference type="Proteomes" id="UP000053369">
    <property type="component" value="Unassembled WGS sequence"/>
</dbReference>
<evidence type="ECO:0000256" key="6">
    <source>
        <dbReference type="ARBA" id="ARBA00023180"/>
    </source>
</evidence>
<dbReference type="InterPro" id="IPR019742">
    <property type="entry name" value="MacrogloblnA2_CS"/>
</dbReference>
<dbReference type="SUPFAM" id="SSF49410">
    <property type="entry name" value="Alpha-macroglobulin receptor domain"/>
    <property type="match status" value="1"/>
</dbReference>
<dbReference type="InterPro" id="IPR009048">
    <property type="entry name" value="A-macroglobulin_rcpt-bd"/>
</dbReference>
<evidence type="ECO:0000256" key="1">
    <source>
        <dbReference type="ARBA" id="ARBA00010952"/>
    </source>
</evidence>
<organism evidence="9 10">
    <name type="scientific">Mesitornis unicolor</name>
    <name type="common">brown roatelo</name>
    <dbReference type="NCBI Taxonomy" id="54374"/>
    <lineage>
        <taxon>Eukaryota</taxon>
        <taxon>Metazoa</taxon>
        <taxon>Chordata</taxon>
        <taxon>Craniata</taxon>
        <taxon>Vertebrata</taxon>
        <taxon>Euteleostomi</taxon>
        <taxon>Archelosauria</taxon>
        <taxon>Archosauria</taxon>
        <taxon>Dinosauria</taxon>
        <taxon>Saurischia</taxon>
        <taxon>Theropoda</taxon>
        <taxon>Coelurosauria</taxon>
        <taxon>Aves</taxon>
        <taxon>Neognathae</taxon>
        <taxon>Neoaves</taxon>
        <taxon>Columbimorphae</taxon>
        <taxon>Mesitornithiformes</taxon>
        <taxon>Mesitornithidae</taxon>
        <taxon>Mesitornis</taxon>
    </lineage>
</organism>
<keyword evidence="5" id="KW-1015">Disulfide bond</keyword>
<dbReference type="Gene3D" id="6.20.50.160">
    <property type="match status" value="1"/>
</dbReference>
<evidence type="ECO:0000256" key="2">
    <source>
        <dbReference type="ARBA" id="ARBA00022690"/>
    </source>
</evidence>
<dbReference type="PANTHER" id="PTHR11412:SF182">
    <property type="entry name" value="ALPHA-2-MACROGLOBULIN-LIKE PROTEIN 1"/>
    <property type="match status" value="1"/>
</dbReference>
<keyword evidence="6" id="KW-0325">Glycoprotein</keyword>
<dbReference type="SUPFAM" id="SSF48239">
    <property type="entry name" value="Terpenoid cyclases/Protein prenyltransferases"/>
    <property type="match status" value="1"/>
</dbReference>